<dbReference type="SUPFAM" id="SSF55781">
    <property type="entry name" value="GAF domain-like"/>
    <property type="match status" value="1"/>
</dbReference>
<reference evidence="2" key="1">
    <citation type="submission" date="2025-08" db="UniProtKB">
        <authorList>
            <consortium name="RefSeq"/>
        </authorList>
    </citation>
    <scope>IDENTIFICATION</scope>
    <source>
        <tissue evidence="2">Muscle</tissue>
    </source>
</reference>
<dbReference type="Proteomes" id="UP000694941">
    <property type="component" value="Unplaced"/>
</dbReference>
<evidence type="ECO:0000313" key="2">
    <source>
        <dbReference type="RefSeq" id="XP_022258869.1"/>
    </source>
</evidence>
<keyword evidence="1" id="KW-1185">Reference proteome</keyword>
<organism evidence="1 2">
    <name type="scientific">Limulus polyphemus</name>
    <name type="common">Atlantic horseshoe crab</name>
    <dbReference type="NCBI Taxonomy" id="6850"/>
    <lineage>
        <taxon>Eukaryota</taxon>
        <taxon>Metazoa</taxon>
        <taxon>Ecdysozoa</taxon>
        <taxon>Arthropoda</taxon>
        <taxon>Chelicerata</taxon>
        <taxon>Merostomata</taxon>
        <taxon>Xiphosura</taxon>
        <taxon>Limulidae</taxon>
        <taxon>Limulus</taxon>
    </lineage>
</organism>
<name>A0ABM1TSL3_LIMPO</name>
<dbReference type="RefSeq" id="XP_022258869.1">
    <property type="nucleotide sequence ID" value="XM_022403161.1"/>
</dbReference>
<protein>
    <submittedName>
        <fullName evidence="2">Probable 3',5'-cyclic phosphodiesterase pde-5</fullName>
    </submittedName>
</protein>
<proteinExistence type="predicted"/>
<dbReference type="InterPro" id="IPR029016">
    <property type="entry name" value="GAF-like_dom_sf"/>
</dbReference>
<accession>A0ABM1TSL3</accession>
<dbReference type="Gene3D" id="3.30.450.40">
    <property type="match status" value="1"/>
</dbReference>
<dbReference type="GeneID" id="111089908"/>
<sequence>MVDPNLAAFILAHPIQQPDGELTGVLELYRNSEEGPFYEEDEEIINSYLVWGGIALHYAEMYTNMARQRKLNHFLLAVVRSIFQDMISMDSVIVKIMVRTCC</sequence>
<gene>
    <name evidence="2" type="primary">LOC111089908</name>
</gene>
<evidence type="ECO:0000313" key="1">
    <source>
        <dbReference type="Proteomes" id="UP000694941"/>
    </source>
</evidence>